<evidence type="ECO:0000259" key="9">
    <source>
        <dbReference type="Pfam" id="PF01545"/>
    </source>
</evidence>
<dbReference type="GO" id="GO:0005385">
    <property type="term" value="F:zinc ion transmembrane transporter activity"/>
    <property type="evidence" value="ECO:0007669"/>
    <property type="project" value="TreeGrafter"/>
</dbReference>
<dbReference type="eggNOG" id="COG1230">
    <property type="taxonomic scope" value="Bacteria"/>
</dbReference>
<keyword evidence="7 8" id="KW-0472">Membrane</keyword>
<evidence type="ECO:0000256" key="3">
    <source>
        <dbReference type="ARBA" id="ARBA00022448"/>
    </source>
</evidence>
<feature type="domain" description="Cation efflux protein transmembrane" evidence="9">
    <location>
        <begin position="16"/>
        <end position="206"/>
    </location>
</feature>
<dbReference type="InterPro" id="IPR058533">
    <property type="entry name" value="Cation_efflux_TM"/>
</dbReference>
<dbReference type="NCBIfam" id="TIGR01297">
    <property type="entry name" value="CDF"/>
    <property type="match status" value="1"/>
</dbReference>
<dbReference type="EMBL" id="CP002739">
    <property type="protein sequence ID" value="AEF16525.1"/>
    <property type="molecule type" value="Genomic_DNA"/>
</dbReference>
<proteinExistence type="inferred from homology"/>
<dbReference type="InterPro" id="IPR027470">
    <property type="entry name" value="Cation_efflux_CTD"/>
</dbReference>
<dbReference type="InterPro" id="IPR027469">
    <property type="entry name" value="Cation_efflux_TMD_sf"/>
</dbReference>
<dbReference type="InterPro" id="IPR050681">
    <property type="entry name" value="CDF/SLC30A"/>
</dbReference>
<protein>
    <submittedName>
        <fullName evidence="11">Cation diffusion facilitator family transporter</fullName>
    </submittedName>
</protein>
<reference evidence="11" key="1">
    <citation type="submission" date="2011-05" db="EMBL/GenBank/DDBJ databases">
        <title>Complete sequence of Thermoanaerobacterium xylanolyticum LX-11.</title>
        <authorList>
            <consortium name="US DOE Joint Genome Institute"/>
            <person name="Lucas S."/>
            <person name="Han J."/>
            <person name="Lapidus A."/>
            <person name="Cheng J.-F."/>
            <person name="Goodwin L."/>
            <person name="Pitluck S."/>
            <person name="Peters L."/>
            <person name="Mikhailova N."/>
            <person name="Lu M."/>
            <person name="Han C."/>
            <person name="Tapia R."/>
            <person name="Land M."/>
            <person name="Hauser L."/>
            <person name="Kyrpides N."/>
            <person name="Ivanova N."/>
            <person name="Pagani I."/>
            <person name="Hemme C."/>
            <person name="Woyke T."/>
        </authorList>
    </citation>
    <scope>NUCLEOTIDE SEQUENCE</scope>
    <source>
        <strain evidence="11">LX-11</strain>
    </source>
</reference>
<dbReference type="HOGENOM" id="CLU_013430_0_0_9"/>
<dbReference type="Pfam" id="PF01545">
    <property type="entry name" value="Cation_efflux"/>
    <property type="match status" value="1"/>
</dbReference>
<dbReference type="KEGG" id="txy:Thexy_0473"/>
<feature type="transmembrane region" description="Helical" evidence="8">
    <location>
        <begin position="45"/>
        <end position="62"/>
    </location>
</feature>
<sequence>MAHHHEHEVKTKKSLITTMFLNFSITAAEIIGGLFSGSLSLISDALHNFSDAISIIISYFAMLISQKENNERMTFGYKRAEILAALFNSVVLVVISVFLFKEAYIKFFNPEPINGAIMIVVALIGLLANASSVLLLKENAEENLNIRSAYVHLLSDALSSVGVVIGGICIYFFKIYWIDPLLTVLIGIYIIKESFEIINESVSILMQGTPENIDLEIVKREIEKLPNVKNIHHVHVWQTNDDDVHFECHVNLKDDVKVSQSKEVMEQIEIVLDELFDIHHVTLQMEYECCEDVGLIKKVDDTIN</sequence>
<dbReference type="Pfam" id="PF16916">
    <property type="entry name" value="ZT_dimer"/>
    <property type="match status" value="1"/>
</dbReference>
<name>F6BH81_THEXL</name>
<keyword evidence="5 8" id="KW-1133">Transmembrane helix</keyword>
<comment type="subcellular location">
    <subcellularLocation>
        <location evidence="1">Membrane</location>
        <topology evidence="1">Multi-pass membrane protein</topology>
    </subcellularLocation>
</comment>
<evidence type="ECO:0000256" key="6">
    <source>
        <dbReference type="ARBA" id="ARBA00023065"/>
    </source>
</evidence>
<dbReference type="GO" id="GO:0005886">
    <property type="term" value="C:plasma membrane"/>
    <property type="evidence" value="ECO:0007669"/>
    <property type="project" value="TreeGrafter"/>
</dbReference>
<evidence type="ECO:0000256" key="2">
    <source>
        <dbReference type="ARBA" id="ARBA00008873"/>
    </source>
</evidence>
<dbReference type="InterPro" id="IPR002524">
    <property type="entry name" value="Cation_efflux"/>
</dbReference>
<feature type="domain" description="Cation efflux protein cytoplasmic" evidence="10">
    <location>
        <begin position="210"/>
        <end position="286"/>
    </location>
</feature>
<feature type="transmembrane region" description="Helical" evidence="8">
    <location>
        <begin position="112"/>
        <end position="136"/>
    </location>
</feature>
<evidence type="ECO:0000259" key="10">
    <source>
        <dbReference type="Pfam" id="PF16916"/>
    </source>
</evidence>
<dbReference type="SUPFAM" id="SSF160240">
    <property type="entry name" value="Cation efflux protein cytoplasmic domain-like"/>
    <property type="match status" value="1"/>
</dbReference>
<dbReference type="Gene3D" id="3.30.70.1350">
    <property type="entry name" value="Cation efflux protein, cytoplasmic domain"/>
    <property type="match status" value="1"/>
</dbReference>
<evidence type="ECO:0000256" key="8">
    <source>
        <dbReference type="SAM" id="Phobius"/>
    </source>
</evidence>
<gene>
    <name evidence="11" type="ordered locus">Thexy_0473</name>
</gene>
<keyword evidence="4 8" id="KW-0812">Transmembrane</keyword>
<dbReference type="SUPFAM" id="SSF161111">
    <property type="entry name" value="Cation efflux protein transmembrane domain-like"/>
    <property type="match status" value="1"/>
</dbReference>
<keyword evidence="6" id="KW-0406">Ion transport</keyword>
<evidence type="ECO:0000256" key="5">
    <source>
        <dbReference type="ARBA" id="ARBA00022989"/>
    </source>
</evidence>
<dbReference type="Proteomes" id="UP000007239">
    <property type="component" value="Chromosome"/>
</dbReference>
<feature type="transmembrane region" description="Helical" evidence="8">
    <location>
        <begin position="157"/>
        <end position="177"/>
    </location>
</feature>
<comment type="similarity">
    <text evidence="2">Belongs to the cation diffusion facilitator (CDF) transporter (TC 2.A.4) family. SLC30A subfamily.</text>
</comment>
<evidence type="ECO:0000256" key="4">
    <source>
        <dbReference type="ARBA" id="ARBA00022692"/>
    </source>
</evidence>
<keyword evidence="3" id="KW-0813">Transport</keyword>
<evidence type="ECO:0000313" key="11">
    <source>
        <dbReference type="EMBL" id="AEF16525.1"/>
    </source>
</evidence>
<evidence type="ECO:0000256" key="1">
    <source>
        <dbReference type="ARBA" id="ARBA00004141"/>
    </source>
</evidence>
<dbReference type="InterPro" id="IPR036837">
    <property type="entry name" value="Cation_efflux_CTD_sf"/>
</dbReference>
<organism evidence="11 12">
    <name type="scientific">Thermoanaerobacterium xylanolyticum (strain ATCC 49914 / DSM 7097 / LX-11)</name>
    <dbReference type="NCBI Taxonomy" id="858215"/>
    <lineage>
        <taxon>Bacteria</taxon>
        <taxon>Bacillati</taxon>
        <taxon>Bacillota</taxon>
        <taxon>Clostridia</taxon>
        <taxon>Thermoanaerobacterales</taxon>
        <taxon>Thermoanaerobacteraceae</taxon>
        <taxon>Thermoanaerobacterium</taxon>
    </lineage>
</organism>
<evidence type="ECO:0000256" key="7">
    <source>
        <dbReference type="ARBA" id="ARBA00023136"/>
    </source>
</evidence>
<accession>F6BH81</accession>
<feature type="transmembrane region" description="Helical" evidence="8">
    <location>
        <begin position="82"/>
        <end position="100"/>
    </location>
</feature>
<dbReference type="PANTHER" id="PTHR11562">
    <property type="entry name" value="CATION EFFLUX PROTEIN/ ZINC TRANSPORTER"/>
    <property type="match status" value="1"/>
</dbReference>
<evidence type="ECO:0000313" key="12">
    <source>
        <dbReference type="Proteomes" id="UP000007239"/>
    </source>
</evidence>
<dbReference type="Gene3D" id="1.20.1510.10">
    <property type="entry name" value="Cation efflux protein transmembrane domain"/>
    <property type="match status" value="1"/>
</dbReference>
<dbReference type="RefSeq" id="WP_013787276.1">
    <property type="nucleotide sequence ID" value="NC_015555.1"/>
</dbReference>
<feature type="transmembrane region" description="Helical" evidence="8">
    <location>
        <begin position="20"/>
        <end position="39"/>
    </location>
</feature>
<dbReference type="PANTHER" id="PTHR11562:SF17">
    <property type="entry name" value="RE54080P-RELATED"/>
    <property type="match status" value="1"/>
</dbReference>
<keyword evidence="12" id="KW-1185">Reference proteome</keyword>
<dbReference type="STRING" id="858215.Thexy_0473"/>
<dbReference type="AlphaFoldDB" id="F6BH81"/>